<dbReference type="Proteomes" id="UP000789702">
    <property type="component" value="Unassembled WGS sequence"/>
</dbReference>
<gene>
    <name evidence="1" type="ORF">DHETER_LOCUS7599</name>
</gene>
<accession>A0ACA9MT33</accession>
<reference evidence="1" key="1">
    <citation type="submission" date="2021-06" db="EMBL/GenBank/DDBJ databases">
        <authorList>
            <person name="Kallberg Y."/>
            <person name="Tangrot J."/>
            <person name="Rosling A."/>
        </authorList>
    </citation>
    <scope>NUCLEOTIDE SEQUENCE</scope>
    <source>
        <strain evidence="1">IL203A</strain>
    </source>
</reference>
<proteinExistence type="predicted"/>
<protein>
    <submittedName>
        <fullName evidence="1">3030_t:CDS:1</fullName>
    </submittedName>
</protein>
<sequence>IPTTLKRDRDTLLATPESFEPFLILLIISTALIDPARTTDAQNITVYPNTPNNPPPHKRKKIVQDATRFNSTTTPPPLDSQNSNK</sequence>
<organism evidence="1 2">
    <name type="scientific">Dentiscutata heterogama</name>
    <dbReference type="NCBI Taxonomy" id="1316150"/>
    <lineage>
        <taxon>Eukaryota</taxon>
        <taxon>Fungi</taxon>
        <taxon>Fungi incertae sedis</taxon>
        <taxon>Mucoromycota</taxon>
        <taxon>Glomeromycotina</taxon>
        <taxon>Glomeromycetes</taxon>
        <taxon>Diversisporales</taxon>
        <taxon>Gigasporaceae</taxon>
        <taxon>Dentiscutata</taxon>
    </lineage>
</organism>
<name>A0ACA9MT33_9GLOM</name>
<comment type="caution">
    <text evidence="1">The sequence shown here is derived from an EMBL/GenBank/DDBJ whole genome shotgun (WGS) entry which is preliminary data.</text>
</comment>
<dbReference type="EMBL" id="CAJVPU010010924">
    <property type="protein sequence ID" value="CAG8610077.1"/>
    <property type="molecule type" value="Genomic_DNA"/>
</dbReference>
<keyword evidence="2" id="KW-1185">Reference proteome</keyword>
<evidence type="ECO:0000313" key="1">
    <source>
        <dbReference type="EMBL" id="CAG8610077.1"/>
    </source>
</evidence>
<evidence type="ECO:0000313" key="2">
    <source>
        <dbReference type="Proteomes" id="UP000789702"/>
    </source>
</evidence>
<feature type="non-terminal residue" evidence="1">
    <location>
        <position position="1"/>
    </location>
</feature>
<feature type="non-terminal residue" evidence="1">
    <location>
        <position position="85"/>
    </location>
</feature>